<gene>
    <name evidence="3" type="ORF">SPBR_07195</name>
</gene>
<dbReference type="Pfam" id="PF22807">
    <property type="entry name" value="TrAA12"/>
    <property type="match status" value="1"/>
</dbReference>
<dbReference type="InterPro" id="IPR011042">
    <property type="entry name" value="6-blade_b-propeller_TolB-like"/>
</dbReference>
<dbReference type="Gene3D" id="2.120.10.30">
    <property type="entry name" value="TolB, C-terminal domain"/>
    <property type="match status" value="1"/>
</dbReference>
<dbReference type="AlphaFoldDB" id="A0A0C2IPF0"/>
<evidence type="ECO:0000313" key="4">
    <source>
        <dbReference type="Proteomes" id="UP000031575"/>
    </source>
</evidence>
<sequence length="436" mass="46693">MRLTLLVAALAGLASADIPKLPLPASCSGVTAPHFPAMTVADGWKVTKILGGLRQVRVVLWDPLGHMLVSQAGKGISVHTFGTDGCVNSTTMLISNIALNQGLALTPDGKTLYASSERAAFSWTYDPVTMKVSDQKTAIGGMDQGIHSTRNLLVVASQPNLVLLQVGSNANFDMAAQDKATGRAIVKIFDMSKAPAAGYNYKKDGEVLGYGLRNEIGFTADPNGHIWGVENSGDDFTRTVSGRRTDIHKDNPAEKLNYLGDPLKVRDAWYGYPQCFAVWDPSAFSDNKVLKTGSHFVLAPNSSYSDETCNGKAQGPRLTFQAHSAPIMNTFDDDAKNMYVTFHGSWDRQPATGFKVVQIPFTKLGNGNYDPVAPADSMKGYNDIWAASNPGSCTANGLTTSNCIRLTAASWDPAGRGLFVGSDNSAEGEIFILSKK</sequence>
<reference evidence="3 4" key="1">
    <citation type="journal article" date="2014" name="BMC Genomics">
        <title>Comparative genomics of the major fungal agents of human and animal Sporotrichosis: Sporothrix schenckii and Sporothrix brasiliensis.</title>
        <authorList>
            <person name="Teixeira M.M."/>
            <person name="de Almeida L.G."/>
            <person name="Kubitschek-Barreira P."/>
            <person name="Alves F.L."/>
            <person name="Kioshima E.S."/>
            <person name="Abadio A.K."/>
            <person name="Fernandes L."/>
            <person name="Derengowski L.S."/>
            <person name="Ferreira K.S."/>
            <person name="Souza R.C."/>
            <person name="Ruiz J.C."/>
            <person name="de Andrade N.C."/>
            <person name="Paes H.C."/>
            <person name="Nicola A.M."/>
            <person name="Albuquerque P."/>
            <person name="Gerber A.L."/>
            <person name="Martins V.P."/>
            <person name="Peconick L.D."/>
            <person name="Neto A.V."/>
            <person name="Chaucanez C.B."/>
            <person name="Silva P.A."/>
            <person name="Cunha O.L."/>
            <person name="de Oliveira F.F."/>
            <person name="dos Santos T.C."/>
            <person name="Barros A.L."/>
            <person name="Soares M.A."/>
            <person name="de Oliveira L.M."/>
            <person name="Marini M.M."/>
            <person name="Villalobos-Duno H."/>
            <person name="Cunha M.M."/>
            <person name="de Hoog S."/>
            <person name="da Silveira J.F."/>
            <person name="Henrissat B."/>
            <person name="Nino-Vega G.A."/>
            <person name="Cisalpino P.S."/>
            <person name="Mora-Montes H.M."/>
            <person name="Almeida S.R."/>
            <person name="Stajich J.E."/>
            <person name="Lopes-Bezerra L.M."/>
            <person name="Vasconcelos A.T."/>
            <person name="Felipe M.S."/>
        </authorList>
    </citation>
    <scope>NUCLEOTIDE SEQUENCE [LARGE SCALE GENOMIC DNA]</scope>
    <source>
        <strain evidence="3 4">5110</strain>
    </source>
</reference>
<protein>
    <recommendedName>
        <fullName evidence="2">Pyrroloquinoline quinone-dependent pyranose dehydrogenase beta-propeller domain-containing protein</fullName>
    </recommendedName>
</protein>
<dbReference type="InterPro" id="IPR011041">
    <property type="entry name" value="Quinoprot_gluc/sorb_DH_b-prop"/>
</dbReference>
<dbReference type="HOGENOM" id="CLU_039534_0_0_1"/>
<feature type="signal peptide" evidence="1">
    <location>
        <begin position="1"/>
        <end position="16"/>
    </location>
</feature>
<dbReference type="EMBL" id="AWTV01000009">
    <property type="protein sequence ID" value="KIH88800.1"/>
    <property type="molecule type" value="Genomic_DNA"/>
</dbReference>
<name>A0A0C2IPF0_9PEZI</name>
<evidence type="ECO:0000313" key="3">
    <source>
        <dbReference type="EMBL" id="KIH88800.1"/>
    </source>
</evidence>
<proteinExistence type="predicted"/>
<evidence type="ECO:0000256" key="1">
    <source>
        <dbReference type="SAM" id="SignalP"/>
    </source>
</evidence>
<comment type="caution">
    <text evidence="3">The sequence shown here is derived from an EMBL/GenBank/DDBJ whole genome shotgun (WGS) entry which is preliminary data.</text>
</comment>
<keyword evidence="4" id="KW-1185">Reference proteome</keyword>
<dbReference type="OrthoDB" id="507128at2759"/>
<accession>A0A0C2IPF0</accession>
<dbReference type="Proteomes" id="UP000031575">
    <property type="component" value="Unassembled WGS sequence"/>
</dbReference>
<dbReference type="InterPro" id="IPR054539">
    <property type="entry name" value="Beta-prop_PDH"/>
</dbReference>
<dbReference type="RefSeq" id="XP_040616810.1">
    <property type="nucleotide sequence ID" value="XM_040765449.1"/>
</dbReference>
<feature type="chain" id="PRO_5002162629" description="Pyrroloquinoline quinone-dependent pyranose dehydrogenase beta-propeller domain-containing protein" evidence="1">
    <location>
        <begin position="17"/>
        <end position="436"/>
    </location>
</feature>
<evidence type="ECO:0000259" key="2">
    <source>
        <dbReference type="Pfam" id="PF22807"/>
    </source>
</evidence>
<dbReference type="VEuPathDB" id="FungiDB:SPBR_07195"/>
<feature type="domain" description="Pyrroloquinoline quinone-dependent pyranose dehydrogenase beta-propeller" evidence="2">
    <location>
        <begin position="39"/>
        <end position="435"/>
    </location>
</feature>
<dbReference type="SUPFAM" id="SSF50952">
    <property type="entry name" value="Soluble quinoprotein glucose dehydrogenase"/>
    <property type="match status" value="1"/>
</dbReference>
<organism evidence="3 4">
    <name type="scientific">Sporothrix brasiliensis 5110</name>
    <dbReference type="NCBI Taxonomy" id="1398154"/>
    <lineage>
        <taxon>Eukaryota</taxon>
        <taxon>Fungi</taxon>
        <taxon>Dikarya</taxon>
        <taxon>Ascomycota</taxon>
        <taxon>Pezizomycotina</taxon>
        <taxon>Sordariomycetes</taxon>
        <taxon>Sordariomycetidae</taxon>
        <taxon>Ophiostomatales</taxon>
        <taxon>Ophiostomataceae</taxon>
        <taxon>Sporothrix</taxon>
    </lineage>
</organism>
<keyword evidence="1" id="KW-0732">Signal</keyword>
<dbReference type="GeneID" id="63680370"/>